<dbReference type="GO" id="GO:0006570">
    <property type="term" value="P:tyrosine metabolic process"/>
    <property type="evidence" value="ECO:0007669"/>
    <property type="project" value="TreeGrafter"/>
</dbReference>
<sequence>MAYVSLSTRDLNVLEKIQDPEYDPARMVQVDTSLPKDPNFKDQALYEKVAQLEREIILSIQQLEVANAKSEAQGATGAEETIQGYRNCVSQLGGLIQEYPEYASARNNRAQAIRRLVGDSMLISGSQQLPQALIRDIDDAGRLQMAETALSDLDRAISLLTPTTPQTKVSQNVARTLSNAHTQRAAIYHMTSKLMESNTLAVPQGRREGSWSKLDFEENASRDFAMGGRYGNEIAKALAVSTNPTAKLCGQMVREALKKEYGPAYSA</sequence>
<proteinExistence type="inferred from homology"/>
<accession>A0A8S8ZT48</accession>
<reference evidence="2 3" key="1">
    <citation type="submission" date="2017-07" db="EMBL/GenBank/DDBJ databases">
        <title>Genome sequence of the Sordaria macrospora wild type strain R19027.</title>
        <authorList>
            <person name="Nowrousian M."/>
            <person name="Teichert I."/>
            <person name="Kueck U."/>
        </authorList>
    </citation>
    <scope>NUCLEOTIDE SEQUENCE [LARGE SCALE GENOMIC DNA]</scope>
    <source>
        <strain evidence="2 3">R19027</strain>
        <tissue evidence="2">Mycelium</tissue>
    </source>
</reference>
<dbReference type="PANTHER" id="PTHR21405">
    <property type="entry name" value="CDNA SEQUENCE BC021608"/>
    <property type="match status" value="1"/>
</dbReference>
<dbReference type="EMBL" id="NMPR01000060">
    <property type="protein sequence ID" value="KAA8632156.1"/>
    <property type="molecule type" value="Genomic_DNA"/>
</dbReference>
<evidence type="ECO:0000313" key="2">
    <source>
        <dbReference type="EMBL" id="KAA8632156.1"/>
    </source>
</evidence>
<protein>
    <submittedName>
        <fullName evidence="2">Uncharacterized protein</fullName>
    </submittedName>
</protein>
<dbReference type="InterPro" id="IPR038906">
    <property type="entry name" value="TTC36"/>
</dbReference>
<evidence type="ECO:0000313" key="3">
    <source>
        <dbReference type="Proteomes" id="UP000433876"/>
    </source>
</evidence>
<dbReference type="AlphaFoldDB" id="A0A8S8ZT48"/>
<dbReference type="PANTHER" id="PTHR21405:SF0">
    <property type="entry name" value="TETRATRICOPEPTIDE REPEAT PROTEIN 36"/>
    <property type="match status" value="1"/>
</dbReference>
<comment type="similarity">
    <text evidence="1">Belongs to the TTC36 family.</text>
</comment>
<comment type="caution">
    <text evidence="2">The sequence shown here is derived from an EMBL/GenBank/DDBJ whole genome shotgun (WGS) entry which is preliminary data.</text>
</comment>
<evidence type="ECO:0000256" key="1">
    <source>
        <dbReference type="ARBA" id="ARBA00006995"/>
    </source>
</evidence>
<organism evidence="2 3">
    <name type="scientific">Sordaria macrospora</name>
    <dbReference type="NCBI Taxonomy" id="5147"/>
    <lineage>
        <taxon>Eukaryota</taxon>
        <taxon>Fungi</taxon>
        <taxon>Dikarya</taxon>
        <taxon>Ascomycota</taxon>
        <taxon>Pezizomycotina</taxon>
        <taxon>Sordariomycetes</taxon>
        <taxon>Sordariomycetidae</taxon>
        <taxon>Sordariales</taxon>
        <taxon>Sordariaceae</taxon>
        <taxon>Sordaria</taxon>
    </lineage>
</organism>
<dbReference type="VEuPathDB" id="FungiDB:SMAC_02510"/>
<dbReference type="OMA" id="ILYKAAR"/>
<name>A0A8S8ZT48_SORMA</name>
<dbReference type="Proteomes" id="UP000433876">
    <property type="component" value="Unassembled WGS sequence"/>
</dbReference>
<gene>
    <name evidence="2" type="ORF">SMACR_02510</name>
</gene>